<dbReference type="GO" id="GO:0046872">
    <property type="term" value="F:metal ion binding"/>
    <property type="evidence" value="ECO:0007669"/>
    <property type="project" value="UniProtKB-KW"/>
</dbReference>
<keyword evidence="5 7" id="KW-0408">Iron</keyword>
<proteinExistence type="inferred from homology"/>
<dbReference type="GO" id="GO:0010181">
    <property type="term" value="F:FMN binding"/>
    <property type="evidence" value="ECO:0007669"/>
    <property type="project" value="UniProtKB-UniRule"/>
</dbReference>
<feature type="transmembrane region" description="Helical" evidence="7">
    <location>
        <begin position="180"/>
        <end position="200"/>
    </location>
</feature>
<keyword evidence="7" id="KW-1003">Cell membrane</keyword>
<comment type="function">
    <text evidence="7">Part of the MsrPQ system that repairs oxidized periplasmic proteins containing methionine sulfoxide residues (Met-O), using respiratory chain electrons. Thus protects these proteins from oxidative-stress damage caused by reactive species of oxygen and chlorine generated by the host defense mechanisms. MsrPQ is essential for the maintenance of envelope integrity under bleach stress, rescuing a wide series of structurally unrelated periplasmic proteins from methionine oxidation. MsrQ provides electrons for reduction to the reductase catalytic subunit MsrP, using the quinone pool of the respiratory chain.</text>
</comment>
<dbReference type="NCBIfam" id="NF003833">
    <property type="entry name" value="PRK05419.1-5"/>
    <property type="match status" value="1"/>
</dbReference>
<comment type="similarity">
    <text evidence="7">Belongs to the MsrQ family.</text>
</comment>
<keyword evidence="2 7" id="KW-0813">Transport</keyword>
<evidence type="ECO:0000256" key="1">
    <source>
        <dbReference type="ARBA" id="ARBA00004141"/>
    </source>
</evidence>
<feature type="transmembrane region" description="Helical" evidence="7">
    <location>
        <begin position="88"/>
        <end position="105"/>
    </location>
</feature>
<reference evidence="9 10" key="1">
    <citation type="submission" date="2017-03" db="EMBL/GenBank/DDBJ databases">
        <title>Foreign affairs: Plasmid Transfer between Roseobacters and Rhizobia.</title>
        <authorList>
            <person name="Bartling P."/>
            <person name="Bunk B."/>
            <person name="Overmann J."/>
            <person name="Brinkmann H."/>
            <person name="Petersen J."/>
        </authorList>
    </citation>
    <scope>NUCLEOTIDE SEQUENCE [LARGE SCALE GENOMIC DNA]</scope>
    <source>
        <strain evidence="9 10">MACL11</strain>
    </source>
</reference>
<comment type="cofactor">
    <cofactor evidence="7">
        <name>FMN</name>
        <dbReference type="ChEBI" id="CHEBI:58210"/>
    </cofactor>
    <text evidence="7">Binds 1 FMN per subunit.</text>
</comment>
<evidence type="ECO:0000256" key="7">
    <source>
        <dbReference type="HAMAP-Rule" id="MF_01207"/>
    </source>
</evidence>
<dbReference type="AlphaFoldDB" id="A0A1U9Z6A8"/>
<keyword evidence="4 7" id="KW-1133">Transmembrane helix</keyword>
<keyword evidence="6 7" id="KW-0472">Membrane</keyword>
<dbReference type="STRING" id="1122214.Mame_03952"/>
<comment type="cofactor">
    <cofactor evidence="7">
        <name>heme b</name>
        <dbReference type="ChEBI" id="CHEBI:60344"/>
    </cofactor>
    <text evidence="7">Binds 1 heme b (iron(II)-protoporphyrin IX) group per subunit.</text>
</comment>
<gene>
    <name evidence="9" type="primary">yedZ</name>
    <name evidence="7" type="synonym">msrQ</name>
    <name evidence="9" type="ORF">Mame_03952</name>
</gene>
<dbReference type="Proteomes" id="UP000191135">
    <property type="component" value="Chromosome"/>
</dbReference>
<dbReference type="InterPro" id="IPR013130">
    <property type="entry name" value="Fe3_Rdtase_TM_dom"/>
</dbReference>
<keyword evidence="7" id="KW-0479">Metal-binding</keyword>
<name>A0A1U9Z6A8_9HYPH</name>
<accession>A0A1U9Z6A8</accession>
<evidence type="ECO:0000256" key="4">
    <source>
        <dbReference type="ARBA" id="ARBA00022989"/>
    </source>
</evidence>
<dbReference type="EMBL" id="CP020330">
    <property type="protein sequence ID" value="AQZ53253.1"/>
    <property type="molecule type" value="Genomic_DNA"/>
</dbReference>
<evidence type="ECO:0000256" key="2">
    <source>
        <dbReference type="ARBA" id="ARBA00022448"/>
    </source>
</evidence>
<evidence type="ECO:0000313" key="9">
    <source>
        <dbReference type="EMBL" id="AQZ53253.1"/>
    </source>
</evidence>
<dbReference type="Pfam" id="PF01794">
    <property type="entry name" value="Ferric_reduct"/>
    <property type="match status" value="1"/>
</dbReference>
<evidence type="ECO:0000256" key="3">
    <source>
        <dbReference type="ARBA" id="ARBA00022692"/>
    </source>
</evidence>
<protein>
    <recommendedName>
        <fullName evidence="7">Protein-methionine-sulfoxide reductase heme-binding subunit MsrQ</fullName>
    </recommendedName>
    <alternativeName>
        <fullName evidence="7">Flavocytochrome MsrQ</fullName>
    </alternativeName>
</protein>
<comment type="subunit">
    <text evidence="7">Heterodimer of a catalytic subunit (MsrP) and a heme-binding subunit (MsrQ).</text>
</comment>
<dbReference type="PANTHER" id="PTHR36964">
    <property type="entry name" value="PROTEIN-METHIONINE-SULFOXIDE REDUCTASE HEME-BINDING SUBUNIT MSRQ"/>
    <property type="match status" value="1"/>
</dbReference>
<keyword evidence="7" id="KW-0349">Heme</keyword>
<comment type="subcellular location">
    <subcellularLocation>
        <location evidence="7">Cell membrane</location>
        <topology evidence="7">Multi-pass membrane protein</topology>
    </subcellularLocation>
    <subcellularLocation>
        <location evidence="1">Membrane</location>
        <topology evidence="1">Multi-pass membrane protein</topology>
    </subcellularLocation>
</comment>
<evidence type="ECO:0000313" key="10">
    <source>
        <dbReference type="Proteomes" id="UP000191135"/>
    </source>
</evidence>
<sequence length="222" mass="25553">MTDIAARKHPASKTNWWRPASVWALYALGLAPAVWYFYLGATNQLGVDPVKTFEHVLGIWALRFILATLCITPLRDLADINLMRYRRALGLLGFYYVCFHFLVYLVLDQRMDISMVIEDIIKRPFITFGMMALVMLIPLAVTSNNWSIRTLKKGWILIHSFIYEITALATLHFAMSRKVIGPEIMLYIAIAVLLLGYRFARPAITERKRARKKAARMRKGTK</sequence>
<dbReference type="GO" id="GO:0030091">
    <property type="term" value="P:protein repair"/>
    <property type="evidence" value="ECO:0007669"/>
    <property type="project" value="UniProtKB-UniRule"/>
</dbReference>
<dbReference type="GO" id="GO:0020037">
    <property type="term" value="F:heme binding"/>
    <property type="evidence" value="ECO:0007669"/>
    <property type="project" value="UniProtKB-UniRule"/>
</dbReference>
<keyword evidence="10" id="KW-1185">Reference proteome</keyword>
<dbReference type="eggNOG" id="COG2717">
    <property type="taxonomic scope" value="Bacteria"/>
</dbReference>
<dbReference type="GO" id="GO:0016679">
    <property type="term" value="F:oxidoreductase activity, acting on diphenols and related substances as donors"/>
    <property type="evidence" value="ECO:0007669"/>
    <property type="project" value="TreeGrafter"/>
</dbReference>
<evidence type="ECO:0000256" key="6">
    <source>
        <dbReference type="ARBA" id="ARBA00023136"/>
    </source>
</evidence>
<dbReference type="GO" id="GO:0005886">
    <property type="term" value="C:plasma membrane"/>
    <property type="evidence" value="ECO:0007669"/>
    <property type="project" value="UniProtKB-SubCell"/>
</dbReference>
<evidence type="ECO:0000259" key="8">
    <source>
        <dbReference type="Pfam" id="PF01794"/>
    </source>
</evidence>
<keyword evidence="3 7" id="KW-0812">Transmembrane</keyword>
<dbReference type="PANTHER" id="PTHR36964:SF1">
    <property type="entry name" value="PROTEIN-METHIONINE-SULFOXIDE REDUCTASE HEME-BINDING SUBUNIT MSRQ"/>
    <property type="match status" value="1"/>
</dbReference>
<organism evidence="9 10">
    <name type="scientific">Martelella mediterranea DSM 17316</name>
    <dbReference type="NCBI Taxonomy" id="1122214"/>
    <lineage>
        <taxon>Bacteria</taxon>
        <taxon>Pseudomonadati</taxon>
        <taxon>Pseudomonadota</taxon>
        <taxon>Alphaproteobacteria</taxon>
        <taxon>Hyphomicrobiales</taxon>
        <taxon>Aurantimonadaceae</taxon>
        <taxon>Martelella</taxon>
    </lineage>
</organism>
<dbReference type="GO" id="GO:0009055">
    <property type="term" value="F:electron transfer activity"/>
    <property type="evidence" value="ECO:0007669"/>
    <property type="project" value="UniProtKB-UniRule"/>
</dbReference>
<dbReference type="OrthoDB" id="9788328at2"/>
<feature type="transmembrane region" description="Helical" evidence="7">
    <location>
        <begin position="20"/>
        <end position="38"/>
    </location>
</feature>
<feature type="transmembrane region" description="Helical" evidence="7">
    <location>
        <begin position="125"/>
        <end position="142"/>
    </location>
</feature>
<dbReference type="RefSeq" id="WP_018065585.1">
    <property type="nucleotide sequence ID" value="NZ_AQWH01000014.1"/>
</dbReference>
<feature type="domain" description="Ferric oxidoreductase" evidence="8">
    <location>
        <begin position="57"/>
        <end position="169"/>
    </location>
</feature>
<dbReference type="InterPro" id="IPR022837">
    <property type="entry name" value="MsrQ-like"/>
</dbReference>
<feature type="transmembrane region" description="Helical" evidence="7">
    <location>
        <begin position="58"/>
        <end position="76"/>
    </location>
</feature>
<keyword evidence="7" id="KW-0249">Electron transport</keyword>
<dbReference type="HAMAP" id="MF_01207">
    <property type="entry name" value="MsrQ"/>
    <property type="match status" value="1"/>
</dbReference>
<evidence type="ECO:0000256" key="5">
    <source>
        <dbReference type="ARBA" id="ARBA00023004"/>
    </source>
</evidence>
<keyword evidence="7" id="KW-0285">Flavoprotein</keyword>
<keyword evidence="7" id="KW-0288">FMN</keyword>
<feature type="transmembrane region" description="Helical" evidence="7">
    <location>
        <begin position="154"/>
        <end position="174"/>
    </location>
</feature>
<dbReference type="KEGG" id="mmed:Mame_03952"/>